<keyword evidence="1" id="KW-1133">Transmembrane helix</keyword>
<keyword evidence="3" id="KW-1185">Reference proteome</keyword>
<keyword evidence="1" id="KW-0472">Membrane</keyword>
<dbReference type="EMBL" id="BAABQM010000007">
    <property type="protein sequence ID" value="GAA5414970.1"/>
    <property type="molecule type" value="Genomic_DNA"/>
</dbReference>
<accession>A0ABP9U6L5</accession>
<evidence type="ECO:0000313" key="2">
    <source>
        <dbReference type="EMBL" id="GAA5414970.1"/>
    </source>
</evidence>
<feature type="transmembrane region" description="Helical" evidence="1">
    <location>
        <begin position="295"/>
        <end position="318"/>
    </location>
</feature>
<sequence>MFYFESLKFKNSDLNYEYGLSLRLDKGVHYLTSTYFTVLNNVYKYIRNSEGDLDGNLFIDNINLSQLDNVNRINFCYENISFCENTIVLDQNLQNQKILDMFYSFDKKDIPYNQSQMLEMFGLDSDILLSKFKWMNEFNQWKFKLLLACIKPSKYLIIEPYNYQNFRENVVDEMRSILELIHGRLKKTVLIFQQYNNLMASEIIDLNSKDNYIKNKRLTLSSFKTKFNGFNLLANNLNIYKYVLKSIWIWWTILGLGSLILTTIFIFMVTIYSLTSGTAPEHEWLVNYAHQHYRSWLFGTWFIYLLNYILFSFTAFFVYKRTKNYLIFLNSLSIRQNLINLIIPLIIIFLLILITIIGFLINIFVFELKLNIHENDTWWASFYACVAYFLYAFITFCVTIFTGNKKTNIKLLFKKFFHTHMN</sequence>
<evidence type="ECO:0008006" key="4">
    <source>
        <dbReference type="Google" id="ProtNLM"/>
    </source>
</evidence>
<evidence type="ECO:0000256" key="1">
    <source>
        <dbReference type="SAM" id="Phobius"/>
    </source>
</evidence>
<protein>
    <recommendedName>
        <fullName evidence="4">ABC transporter ATP-binding protein</fullName>
    </recommendedName>
</protein>
<dbReference type="Proteomes" id="UP001449582">
    <property type="component" value="Unassembled WGS sequence"/>
</dbReference>
<proteinExistence type="predicted"/>
<feature type="transmembrane region" description="Helical" evidence="1">
    <location>
        <begin position="248"/>
        <end position="275"/>
    </location>
</feature>
<feature type="transmembrane region" description="Helical" evidence="1">
    <location>
        <begin position="378"/>
        <end position="401"/>
    </location>
</feature>
<comment type="caution">
    <text evidence="2">The sequence shown here is derived from an EMBL/GenBank/DDBJ whole genome shotgun (WGS) entry which is preliminary data.</text>
</comment>
<feature type="transmembrane region" description="Helical" evidence="1">
    <location>
        <begin position="338"/>
        <end position="366"/>
    </location>
</feature>
<reference evidence="2" key="1">
    <citation type="submission" date="2024-02" db="EMBL/GenBank/DDBJ databases">
        <title>Draft genome sequence of new strains in genus Ureaplasma.</title>
        <authorList>
            <person name="Nakajima Y."/>
            <person name="Segawa T."/>
        </authorList>
    </citation>
    <scope>NUCLEOTIDE SEQUENCE [LARGE SCALE GENOMIC DNA]</scope>
    <source>
        <strain evidence="2">OM1</strain>
    </source>
</reference>
<gene>
    <name evidence="2" type="ORF">UREOM_6810</name>
</gene>
<name>A0ABP9U6L5_9BACT</name>
<evidence type="ECO:0000313" key="3">
    <source>
        <dbReference type="Proteomes" id="UP001449582"/>
    </source>
</evidence>
<organism evidence="2 3">
    <name type="scientific">Ureaplasma ceti</name>
    <dbReference type="NCBI Taxonomy" id="3119530"/>
    <lineage>
        <taxon>Bacteria</taxon>
        <taxon>Bacillati</taxon>
        <taxon>Mycoplasmatota</taxon>
        <taxon>Mycoplasmoidales</taxon>
        <taxon>Mycoplasmoidaceae</taxon>
        <taxon>Ureaplasma</taxon>
    </lineage>
</organism>
<keyword evidence="1" id="KW-0812">Transmembrane</keyword>